<accession>A0A8X6W799</accession>
<protein>
    <submittedName>
        <fullName evidence="1">Uncharacterized protein</fullName>
    </submittedName>
</protein>
<reference evidence="1" key="1">
    <citation type="submission" date="2020-08" db="EMBL/GenBank/DDBJ databases">
        <title>Multicomponent nature underlies the extraordinary mechanical properties of spider dragline silk.</title>
        <authorList>
            <person name="Kono N."/>
            <person name="Nakamura H."/>
            <person name="Mori M."/>
            <person name="Yoshida Y."/>
            <person name="Ohtoshi R."/>
            <person name="Malay A.D."/>
            <person name="Moran D.A.P."/>
            <person name="Tomita M."/>
            <person name="Numata K."/>
            <person name="Arakawa K."/>
        </authorList>
    </citation>
    <scope>NUCLEOTIDE SEQUENCE</scope>
</reference>
<comment type="caution">
    <text evidence="1">The sequence shown here is derived from an EMBL/GenBank/DDBJ whole genome shotgun (WGS) entry which is preliminary data.</text>
</comment>
<keyword evidence="2" id="KW-1185">Reference proteome</keyword>
<dbReference type="Proteomes" id="UP000887159">
    <property type="component" value="Unassembled WGS sequence"/>
</dbReference>
<sequence>MGRTNFPLQLFGQDMDVCKCIGPLRCRGTLNSCRTASPLVGLEEERWVVPDPHHQGVLPLNWGVTELNHTTCMELKATANGHTSSSLP</sequence>
<organism evidence="1 2">
    <name type="scientific">Trichonephila clavipes</name>
    <name type="common">Golden silk orbweaver</name>
    <name type="synonym">Nephila clavipes</name>
    <dbReference type="NCBI Taxonomy" id="2585209"/>
    <lineage>
        <taxon>Eukaryota</taxon>
        <taxon>Metazoa</taxon>
        <taxon>Ecdysozoa</taxon>
        <taxon>Arthropoda</taxon>
        <taxon>Chelicerata</taxon>
        <taxon>Arachnida</taxon>
        <taxon>Araneae</taxon>
        <taxon>Araneomorphae</taxon>
        <taxon>Entelegynae</taxon>
        <taxon>Araneoidea</taxon>
        <taxon>Nephilidae</taxon>
        <taxon>Trichonephila</taxon>
    </lineage>
</organism>
<name>A0A8X6W799_TRICX</name>
<evidence type="ECO:0000313" key="1">
    <source>
        <dbReference type="EMBL" id="GFY29618.1"/>
    </source>
</evidence>
<proteinExistence type="predicted"/>
<dbReference type="EMBL" id="BMAU01021389">
    <property type="protein sequence ID" value="GFY29618.1"/>
    <property type="molecule type" value="Genomic_DNA"/>
</dbReference>
<dbReference type="AlphaFoldDB" id="A0A8X6W799"/>
<evidence type="ECO:0000313" key="2">
    <source>
        <dbReference type="Proteomes" id="UP000887159"/>
    </source>
</evidence>
<gene>
    <name evidence="1" type="ORF">TNCV_1811981</name>
</gene>